<protein>
    <submittedName>
        <fullName evidence="1">Uncharacterized protein</fullName>
    </submittedName>
</protein>
<accession>A0A5J4RRW6</accession>
<comment type="caution">
    <text evidence="1">The sequence shown here is derived from an EMBL/GenBank/DDBJ whole genome shotgun (WGS) entry which is preliminary data.</text>
</comment>
<name>A0A5J4RRW6_9ZZZZ</name>
<sequence>MFNPTFHFPLSTIRYSVHYNTEVQRHRDTYSIFNDTILCASVPLCSRQFIIHRCLARRFIYNRNFTFVPLGLLHPSAKSCLSVFDCFIRAFLNRIRCRNLLALLPESMRITRPRRLGYVYRKFTLHVLGAYATRIVHARYLLCLETGLSVCSVSIAICMAREIL</sequence>
<dbReference type="AlphaFoldDB" id="A0A5J4RRW6"/>
<evidence type="ECO:0000313" key="1">
    <source>
        <dbReference type="EMBL" id="KAA6336489.1"/>
    </source>
</evidence>
<organism evidence="1">
    <name type="scientific">termite gut metagenome</name>
    <dbReference type="NCBI Taxonomy" id="433724"/>
    <lineage>
        <taxon>unclassified sequences</taxon>
        <taxon>metagenomes</taxon>
        <taxon>organismal metagenomes</taxon>
    </lineage>
</organism>
<gene>
    <name evidence="1" type="ORF">EZS27_015346</name>
</gene>
<proteinExistence type="predicted"/>
<reference evidence="1" key="1">
    <citation type="submission" date="2019-03" db="EMBL/GenBank/DDBJ databases">
        <title>Single cell metagenomics reveals metabolic interactions within the superorganism composed of flagellate Streblomastix strix and complex community of Bacteroidetes bacteria on its surface.</title>
        <authorList>
            <person name="Treitli S.C."/>
            <person name="Kolisko M."/>
            <person name="Husnik F."/>
            <person name="Keeling P."/>
            <person name="Hampl V."/>
        </authorList>
    </citation>
    <scope>NUCLEOTIDE SEQUENCE</scope>
    <source>
        <strain evidence="1">STM</strain>
    </source>
</reference>
<dbReference type="EMBL" id="SNRY01000786">
    <property type="protein sequence ID" value="KAA6336489.1"/>
    <property type="molecule type" value="Genomic_DNA"/>
</dbReference>